<dbReference type="RefSeq" id="WP_172115209.1">
    <property type="nucleotide sequence ID" value="NZ_JABFDN010000024.1"/>
</dbReference>
<name>A0ABX2CNM8_9BRAD</name>
<dbReference type="PANTHER" id="PTHR10803">
    <property type="entry name" value="ARSENICAL PUMP-DRIVING ATPASE ARSENITE-TRANSLOCATING ATPASE"/>
    <property type="match status" value="1"/>
</dbReference>
<evidence type="ECO:0000313" key="7">
    <source>
        <dbReference type="Proteomes" id="UP000886476"/>
    </source>
</evidence>
<dbReference type="EMBL" id="JABFDN010000024">
    <property type="protein sequence ID" value="NPU69809.1"/>
    <property type="molecule type" value="Genomic_DNA"/>
</dbReference>
<evidence type="ECO:0000256" key="3">
    <source>
        <dbReference type="ARBA" id="ARBA00066752"/>
    </source>
</evidence>
<dbReference type="InterPro" id="IPR008978">
    <property type="entry name" value="HSP20-like_chaperone"/>
</dbReference>
<comment type="caution">
    <text evidence="6">The sequence shown here is derived from an EMBL/GenBank/DDBJ whole genome shotgun (WGS) entry which is preliminary data.</text>
</comment>
<dbReference type="PANTHER" id="PTHR10803:SF3">
    <property type="entry name" value="ATPASE GET3"/>
    <property type="match status" value="1"/>
</dbReference>
<dbReference type="Pfam" id="PF02374">
    <property type="entry name" value="ArsA_ATPase"/>
    <property type="match status" value="1"/>
</dbReference>
<evidence type="ECO:0000256" key="2">
    <source>
        <dbReference type="ARBA" id="ARBA00052296"/>
    </source>
</evidence>
<dbReference type="InterPro" id="IPR025723">
    <property type="entry name" value="ArsA/GET3_ATPase-like"/>
</dbReference>
<dbReference type="NCBIfam" id="TIGR00345">
    <property type="entry name" value="GET3_arsA_TRC40"/>
    <property type="match status" value="1"/>
</dbReference>
<comment type="catalytic activity">
    <reaction evidence="2">
        <text>arsenite(in) + ATP + H2O = arsenite(out) + ADP + phosphate + H(+)</text>
        <dbReference type="Rhea" id="RHEA:11348"/>
        <dbReference type="ChEBI" id="CHEBI:15377"/>
        <dbReference type="ChEBI" id="CHEBI:15378"/>
        <dbReference type="ChEBI" id="CHEBI:29242"/>
        <dbReference type="ChEBI" id="CHEBI:30616"/>
        <dbReference type="ChEBI" id="CHEBI:43474"/>
        <dbReference type="ChEBI" id="CHEBI:456216"/>
        <dbReference type="EC" id="7.3.2.7"/>
    </reaction>
</comment>
<evidence type="ECO:0000259" key="4">
    <source>
        <dbReference type="Pfam" id="PF02374"/>
    </source>
</evidence>
<keyword evidence="7" id="KW-1185">Reference proteome</keyword>
<accession>A0ABX2CNM8</accession>
<gene>
    <name evidence="6" type="ORF">HL667_32795</name>
</gene>
<feature type="domain" description="ArsA HSP20-like" evidence="5">
    <location>
        <begin position="341"/>
        <end position="402"/>
    </location>
</feature>
<dbReference type="Gene3D" id="2.60.40.790">
    <property type="match status" value="1"/>
</dbReference>
<evidence type="ECO:0000313" key="6">
    <source>
        <dbReference type="EMBL" id="NPU69809.1"/>
    </source>
</evidence>
<dbReference type="EC" id="7.3.2.7" evidence="3"/>
<evidence type="ECO:0000256" key="1">
    <source>
        <dbReference type="ARBA" id="ARBA00011040"/>
    </source>
</evidence>
<dbReference type="CDD" id="cd02035">
    <property type="entry name" value="ArsA"/>
    <property type="match status" value="1"/>
</dbReference>
<sequence>MTGTAPSRAKPRIIMVSGKGGVGKTTVAAATAVALAASGRKTIVMSFDLAHSLADSFNMSEELFSTARGQPVKVRDNLDFQEIDVQEEMQRNWGDVYKYIAYLLIGGGLDGIVAEEAAIMPGMEDIIALLHINQYAREGTYDVIVVDCPPTSESLRFVSIIGSIDWYVRKRLKIDRRVASVLRPIAKKFGGESMMLPEDGYFAALQSLFEKLEGVETMLHDPTITSLRLVTVPDQMVVRETQRAYMYFNLYGIAIDTVVVNRMLPKGDGYFSHWVERQTAMIETVHSYFDPVPIATIPFQRSEVVGVERLEEFGAQLYGDADPAEVRVATAPFGFAKVSDNEHRLSVQLRFAPKDKVEISRDNEDLFIRIGTFKRVILLPRALVAMQTAGAKMNGDALEITFRKDAHS</sequence>
<evidence type="ECO:0000259" key="5">
    <source>
        <dbReference type="Pfam" id="PF17886"/>
    </source>
</evidence>
<organism evidence="6 7">
    <name type="scientific">Bradyrhizobium aeschynomenes</name>
    <dbReference type="NCBI Taxonomy" id="2734909"/>
    <lineage>
        <taxon>Bacteria</taxon>
        <taxon>Pseudomonadati</taxon>
        <taxon>Pseudomonadota</taxon>
        <taxon>Alphaproteobacteria</taxon>
        <taxon>Hyphomicrobiales</taxon>
        <taxon>Nitrobacteraceae</taxon>
        <taxon>Bradyrhizobium</taxon>
    </lineage>
</organism>
<dbReference type="InterPro" id="IPR027417">
    <property type="entry name" value="P-loop_NTPase"/>
</dbReference>
<proteinExistence type="inferred from homology"/>
<comment type="similarity">
    <text evidence="1">Belongs to the arsA ATPase family.</text>
</comment>
<dbReference type="Gene3D" id="3.40.50.300">
    <property type="entry name" value="P-loop containing nucleotide triphosphate hydrolases"/>
    <property type="match status" value="1"/>
</dbReference>
<reference evidence="6" key="1">
    <citation type="submission" date="2020-05" db="EMBL/GenBank/DDBJ databases">
        <title>Nod-independent and nitrogen-fixing Bradyrhizobium aeschynomene sp. nov. isolated from nodules of Aeschynomene indica.</title>
        <authorList>
            <person name="Zhang Z."/>
        </authorList>
    </citation>
    <scope>NUCLEOTIDE SEQUENCE</scope>
    <source>
        <strain evidence="6">83012</strain>
    </source>
</reference>
<feature type="domain" description="ArsA/GET3 Anion-transporting ATPase-like" evidence="4">
    <location>
        <begin position="12"/>
        <end position="318"/>
    </location>
</feature>
<dbReference type="Proteomes" id="UP000886476">
    <property type="component" value="Unassembled WGS sequence"/>
</dbReference>
<protein>
    <recommendedName>
        <fullName evidence="3">arsenite-transporting ATPase</fullName>
        <ecNumber evidence="3">7.3.2.7</ecNumber>
    </recommendedName>
</protein>
<dbReference type="SUPFAM" id="SSF52540">
    <property type="entry name" value="P-loop containing nucleoside triphosphate hydrolases"/>
    <property type="match status" value="1"/>
</dbReference>
<dbReference type="InterPro" id="IPR016300">
    <property type="entry name" value="ATPase_ArsA/GET3"/>
</dbReference>
<dbReference type="Pfam" id="PF17886">
    <property type="entry name" value="ArsA_HSP20"/>
    <property type="match status" value="1"/>
</dbReference>
<dbReference type="InterPro" id="IPR040612">
    <property type="entry name" value="ArsA_HSP20-like"/>
</dbReference>